<dbReference type="InterPro" id="IPR003661">
    <property type="entry name" value="HisK_dim/P_dom"/>
</dbReference>
<accession>A0A545TKX6</accession>
<dbReference type="Pfam" id="PF02518">
    <property type="entry name" value="HATPase_c"/>
    <property type="match status" value="1"/>
</dbReference>
<evidence type="ECO:0000256" key="7">
    <source>
        <dbReference type="SAM" id="Phobius"/>
    </source>
</evidence>
<dbReference type="CDD" id="cd00082">
    <property type="entry name" value="HisKA"/>
    <property type="match status" value="1"/>
</dbReference>
<proteinExistence type="predicted"/>
<dbReference type="Pfam" id="PF00512">
    <property type="entry name" value="HisKA"/>
    <property type="match status" value="1"/>
</dbReference>
<protein>
    <recommendedName>
        <fullName evidence="2">histidine kinase</fullName>
        <ecNumber evidence="2">2.7.13.3</ecNumber>
    </recommendedName>
</protein>
<dbReference type="InterPro" id="IPR036890">
    <property type="entry name" value="HATPase_C_sf"/>
</dbReference>
<keyword evidence="4" id="KW-0808">Transferase</keyword>
<feature type="transmembrane region" description="Helical" evidence="7">
    <location>
        <begin position="99"/>
        <end position="121"/>
    </location>
</feature>
<name>A0A545TKX6_9PROT</name>
<dbReference type="InterPro" id="IPR036097">
    <property type="entry name" value="HisK_dim/P_sf"/>
</dbReference>
<evidence type="ECO:0000313" key="10">
    <source>
        <dbReference type="Proteomes" id="UP000315252"/>
    </source>
</evidence>
<keyword evidence="5 9" id="KW-0418">Kinase</keyword>
<dbReference type="SMART" id="SM00387">
    <property type="entry name" value="HATPase_c"/>
    <property type="match status" value="1"/>
</dbReference>
<evidence type="ECO:0000256" key="2">
    <source>
        <dbReference type="ARBA" id="ARBA00012438"/>
    </source>
</evidence>
<dbReference type="PRINTS" id="PR00344">
    <property type="entry name" value="BCTRLSENSOR"/>
</dbReference>
<dbReference type="PANTHER" id="PTHR42878">
    <property type="entry name" value="TWO-COMPONENT HISTIDINE KINASE"/>
    <property type="match status" value="1"/>
</dbReference>
<keyword evidence="7" id="KW-0812">Transmembrane</keyword>
<feature type="domain" description="Histidine kinase" evidence="8">
    <location>
        <begin position="208"/>
        <end position="430"/>
    </location>
</feature>
<dbReference type="OrthoDB" id="9760752at2"/>
<dbReference type="SUPFAM" id="SSF47384">
    <property type="entry name" value="Homodimeric domain of signal transducing histidine kinase"/>
    <property type="match status" value="1"/>
</dbReference>
<dbReference type="Proteomes" id="UP000315252">
    <property type="component" value="Unassembled WGS sequence"/>
</dbReference>
<evidence type="ECO:0000256" key="1">
    <source>
        <dbReference type="ARBA" id="ARBA00000085"/>
    </source>
</evidence>
<dbReference type="InterPro" id="IPR058544">
    <property type="entry name" value="ETR1_N"/>
</dbReference>
<dbReference type="GO" id="GO:0000156">
    <property type="term" value="F:phosphorelay response regulator activity"/>
    <property type="evidence" value="ECO:0007669"/>
    <property type="project" value="TreeGrafter"/>
</dbReference>
<reference evidence="9 10" key="1">
    <citation type="submission" date="2019-06" db="EMBL/GenBank/DDBJ databases">
        <title>Whole genome sequence for Rhodospirillaceae sp. R148.</title>
        <authorList>
            <person name="Wang G."/>
        </authorList>
    </citation>
    <scope>NUCLEOTIDE SEQUENCE [LARGE SCALE GENOMIC DNA]</scope>
    <source>
        <strain evidence="9 10">R148</strain>
    </source>
</reference>
<keyword evidence="6" id="KW-0175">Coiled coil</keyword>
<feature type="coiled-coil region" evidence="6">
    <location>
        <begin position="153"/>
        <end position="205"/>
    </location>
</feature>
<dbReference type="InterPro" id="IPR005467">
    <property type="entry name" value="His_kinase_dom"/>
</dbReference>
<evidence type="ECO:0000313" key="9">
    <source>
        <dbReference type="EMBL" id="TQV77857.1"/>
    </source>
</evidence>
<dbReference type="Pfam" id="PF25487">
    <property type="entry name" value="ETR1_N"/>
    <property type="match status" value="1"/>
</dbReference>
<dbReference type="FunFam" id="3.30.565.10:FF:000006">
    <property type="entry name" value="Sensor histidine kinase WalK"/>
    <property type="match status" value="1"/>
</dbReference>
<sequence length="444" mass="49355">MLAIYEYLFGAASFVPHGYCLAWRPDLIAIHALSDGVIALSYFSIPIALILLLNKREDLAFKRTFGLFALFIFSCGVTHLTAMIMLWEPYYGAQGMVKAVTAMISVVTAISLWPLLPKVLALPGPGQLRKMNTQLAAEIAEKNAAQVNLHQAYQQVEAQVVERTRELQALNQRLQDDVRRRSLLEEELREKAAQLIATNAELERFAYIASHDLQEPLRKIQAFGDLLKSEYETVLPDEAVEYVRIMQNAAYRMNKQTKDILTLSRLSWDSIQFDSLDLAEVVEEVAFDLKERIEEAGGKLEVGPLPGIPGDRTQIRLLMQNLLVNAFKYREPDSIPEVHVEATLHDTGAPGTGGACVEISVRDNGIGFAQEDAERIFSIFQRLHGRSEFDGTGIGLAICKKIVENHNGAIEAVSSLGKGAVFNIRLPTSQPERREIHAGTDTAV</sequence>
<keyword evidence="3" id="KW-0597">Phosphoprotein</keyword>
<dbReference type="PANTHER" id="PTHR42878:SF15">
    <property type="entry name" value="BACTERIOPHYTOCHROME"/>
    <property type="match status" value="1"/>
</dbReference>
<keyword evidence="7" id="KW-1133">Transmembrane helix</keyword>
<evidence type="ECO:0000259" key="8">
    <source>
        <dbReference type="PROSITE" id="PS50109"/>
    </source>
</evidence>
<dbReference type="Gene3D" id="3.30.565.10">
    <property type="entry name" value="Histidine kinase-like ATPase, C-terminal domain"/>
    <property type="match status" value="1"/>
</dbReference>
<evidence type="ECO:0000256" key="3">
    <source>
        <dbReference type="ARBA" id="ARBA00022553"/>
    </source>
</evidence>
<comment type="catalytic activity">
    <reaction evidence="1">
        <text>ATP + protein L-histidine = ADP + protein N-phospho-L-histidine.</text>
        <dbReference type="EC" id="2.7.13.3"/>
    </reaction>
</comment>
<organism evidence="9 10">
    <name type="scientific">Denitrobaculum tricleocarpae</name>
    <dbReference type="NCBI Taxonomy" id="2591009"/>
    <lineage>
        <taxon>Bacteria</taxon>
        <taxon>Pseudomonadati</taxon>
        <taxon>Pseudomonadota</taxon>
        <taxon>Alphaproteobacteria</taxon>
        <taxon>Rhodospirillales</taxon>
        <taxon>Rhodospirillaceae</taxon>
        <taxon>Denitrobaculum</taxon>
    </lineage>
</organism>
<keyword evidence="10" id="KW-1185">Reference proteome</keyword>
<dbReference type="GO" id="GO:0030295">
    <property type="term" value="F:protein kinase activator activity"/>
    <property type="evidence" value="ECO:0007669"/>
    <property type="project" value="TreeGrafter"/>
</dbReference>
<dbReference type="GO" id="GO:0000155">
    <property type="term" value="F:phosphorelay sensor kinase activity"/>
    <property type="evidence" value="ECO:0007669"/>
    <property type="project" value="InterPro"/>
</dbReference>
<feature type="transmembrane region" description="Helical" evidence="7">
    <location>
        <begin position="28"/>
        <end position="53"/>
    </location>
</feature>
<dbReference type="RefSeq" id="WP_142898200.1">
    <property type="nucleotide sequence ID" value="NZ_ML660058.1"/>
</dbReference>
<dbReference type="SUPFAM" id="SSF55874">
    <property type="entry name" value="ATPase domain of HSP90 chaperone/DNA topoisomerase II/histidine kinase"/>
    <property type="match status" value="1"/>
</dbReference>
<dbReference type="InterPro" id="IPR050351">
    <property type="entry name" value="BphY/WalK/GraS-like"/>
</dbReference>
<dbReference type="EC" id="2.7.13.3" evidence="2"/>
<evidence type="ECO:0000256" key="6">
    <source>
        <dbReference type="SAM" id="Coils"/>
    </source>
</evidence>
<dbReference type="InterPro" id="IPR003594">
    <property type="entry name" value="HATPase_dom"/>
</dbReference>
<evidence type="ECO:0000256" key="5">
    <source>
        <dbReference type="ARBA" id="ARBA00022777"/>
    </source>
</evidence>
<gene>
    <name evidence="9" type="ORF">FKG95_20110</name>
</gene>
<comment type="caution">
    <text evidence="9">The sequence shown here is derived from an EMBL/GenBank/DDBJ whole genome shotgun (WGS) entry which is preliminary data.</text>
</comment>
<dbReference type="Gene3D" id="1.10.287.130">
    <property type="match status" value="1"/>
</dbReference>
<dbReference type="InterPro" id="IPR004358">
    <property type="entry name" value="Sig_transdc_His_kin-like_C"/>
</dbReference>
<keyword evidence="7" id="KW-0472">Membrane</keyword>
<evidence type="ECO:0000256" key="4">
    <source>
        <dbReference type="ARBA" id="ARBA00022679"/>
    </source>
</evidence>
<dbReference type="GO" id="GO:0007234">
    <property type="term" value="P:osmosensory signaling via phosphorelay pathway"/>
    <property type="evidence" value="ECO:0007669"/>
    <property type="project" value="TreeGrafter"/>
</dbReference>
<feature type="transmembrane region" description="Helical" evidence="7">
    <location>
        <begin position="65"/>
        <end position="87"/>
    </location>
</feature>
<dbReference type="SMART" id="SM00388">
    <property type="entry name" value="HisKA"/>
    <property type="match status" value="1"/>
</dbReference>
<dbReference type="PROSITE" id="PS50109">
    <property type="entry name" value="HIS_KIN"/>
    <property type="match status" value="1"/>
</dbReference>
<dbReference type="AlphaFoldDB" id="A0A545TKX6"/>
<dbReference type="EMBL" id="VHSH01000007">
    <property type="protein sequence ID" value="TQV77857.1"/>
    <property type="molecule type" value="Genomic_DNA"/>
</dbReference>